<name>A0A7C3E6L4_9SPIR</name>
<dbReference type="AlphaFoldDB" id="A0A7C3E6L4"/>
<gene>
    <name evidence="1" type="ORF">ENS59_05495</name>
</gene>
<reference evidence="1" key="1">
    <citation type="journal article" date="2020" name="mSystems">
        <title>Genome- and Community-Level Interaction Insights into Carbon Utilization and Element Cycling Functions of Hydrothermarchaeota in Hydrothermal Sediment.</title>
        <authorList>
            <person name="Zhou Z."/>
            <person name="Liu Y."/>
            <person name="Xu W."/>
            <person name="Pan J."/>
            <person name="Luo Z.H."/>
            <person name="Li M."/>
        </authorList>
    </citation>
    <scope>NUCLEOTIDE SEQUENCE [LARGE SCALE GENOMIC DNA]</scope>
    <source>
        <strain evidence="1">SpSt-503</strain>
    </source>
</reference>
<comment type="caution">
    <text evidence="1">The sequence shown here is derived from an EMBL/GenBank/DDBJ whole genome shotgun (WGS) entry which is preliminary data.</text>
</comment>
<dbReference type="EMBL" id="DSVL01000170">
    <property type="protein sequence ID" value="HFH28951.1"/>
    <property type="molecule type" value="Genomic_DNA"/>
</dbReference>
<protein>
    <submittedName>
        <fullName evidence="1">Uncharacterized protein</fullName>
    </submittedName>
</protein>
<accession>A0A7C3E6L4</accession>
<evidence type="ECO:0000313" key="1">
    <source>
        <dbReference type="EMBL" id="HFH28951.1"/>
    </source>
</evidence>
<sequence length="91" mass="9826">MVRPTIGGFFGDASPNIAGMNLRTVVMDVSEGSVVADQVRRGDVIARIVSDGTSVEAPTATLLIRTLNEAAEAQRINFSQVLQEALRERIR</sequence>
<organism evidence="1">
    <name type="scientific">Gracilinema caldarium</name>
    <dbReference type="NCBI Taxonomy" id="215591"/>
    <lineage>
        <taxon>Bacteria</taxon>
        <taxon>Pseudomonadati</taxon>
        <taxon>Spirochaetota</taxon>
        <taxon>Spirochaetia</taxon>
        <taxon>Spirochaetales</taxon>
        <taxon>Breznakiellaceae</taxon>
        <taxon>Gracilinema</taxon>
    </lineage>
</organism>
<proteinExistence type="predicted"/>